<accession>A0ABD7U676</accession>
<dbReference type="AlphaFoldDB" id="A0ABD7U676"/>
<sequence length="104" mass="11561">MMNKKKREKTTIFSFAGEGEKEITWNSVINPKKTVVAVCSFYTDLSQMLVNSILNGVTKKSVVSPLEILLFDSFVSFIFHSDRAKQGVGLPGICGMDHGMDELK</sequence>
<evidence type="ECO:0000313" key="2">
    <source>
        <dbReference type="Proteomes" id="UP001156218"/>
    </source>
</evidence>
<reference evidence="1 2" key="1">
    <citation type="submission" date="2021-06" db="EMBL/GenBank/DDBJ databases">
        <title>Interrogation of the integrated mobile genetic elements in gut-associated Bacteroides with a consensus prediction approach.</title>
        <authorList>
            <person name="Campbell D.E."/>
            <person name="Leigh J.R."/>
            <person name="Kim T."/>
            <person name="England W."/>
            <person name="Whitaker R.J."/>
            <person name="Degnan P.H."/>
        </authorList>
    </citation>
    <scope>NUCLEOTIDE SEQUENCE [LARGE SCALE GENOMIC DNA]</scope>
    <source>
        <strain evidence="1 2">WAL8669</strain>
    </source>
</reference>
<dbReference type="EMBL" id="CP083680">
    <property type="protein sequence ID" value="UYU67844.1"/>
    <property type="molecule type" value="Genomic_DNA"/>
</dbReference>
<evidence type="ECO:0000313" key="1">
    <source>
        <dbReference type="EMBL" id="UYU67844.1"/>
    </source>
</evidence>
<dbReference type="Proteomes" id="UP001156218">
    <property type="component" value="Chromosome"/>
</dbReference>
<proteinExistence type="predicted"/>
<gene>
    <name evidence="1" type="ORF">KQP68_06090</name>
</gene>
<dbReference type="RefSeq" id="WP_055229658.1">
    <property type="nucleotide sequence ID" value="NZ_CAXKYH010000005.1"/>
</dbReference>
<organism evidence="1 2">
    <name type="scientific">Bacteroides thetaiotaomicron</name>
    <dbReference type="NCBI Taxonomy" id="818"/>
    <lineage>
        <taxon>Bacteria</taxon>
        <taxon>Pseudomonadati</taxon>
        <taxon>Bacteroidota</taxon>
        <taxon>Bacteroidia</taxon>
        <taxon>Bacteroidales</taxon>
        <taxon>Bacteroidaceae</taxon>
        <taxon>Bacteroides</taxon>
    </lineage>
</organism>
<name>A0ABD7U676_BACT4</name>
<protein>
    <submittedName>
        <fullName evidence="1">Uncharacterized protein</fullName>
    </submittedName>
</protein>